<dbReference type="Proteomes" id="UP000232638">
    <property type="component" value="Chromosome"/>
</dbReference>
<evidence type="ECO:0000256" key="4">
    <source>
        <dbReference type="ARBA" id="ARBA00022825"/>
    </source>
</evidence>
<dbReference type="PROSITE" id="PS50106">
    <property type="entry name" value="PDZ"/>
    <property type="match status" value="1"/>
</dbReference>
<dbReference type="EMBL" id="CP020370">
    <property type="protein sequence ID" value="AUB79522.1"/>
    <property type="molecule type" value="Genomic_DNA"/>
</dbReference>
<feature type="domain" description="PDZ" evidence="8">
    <location>
        <begin position="134"/>
        <end position="202"/>
    </location>
</feature>
<dbReference type="Gene3D" id="3.30.750.44">
    <property type="match status" value="1"/>
</dbReference>
<feature type="signal peptide" evidence="7">
    <location>
        <begin position="1"/>
        <end position="28"/>
    </location>
</feature>
<dbReference type="GO" id="GO:0008236">
    <property type="term" value="F:serine-type peptidase activity"/>
    <property type="evidence" value="ECO:0007669"/>
    <property type="project" value="UniProtKB-KW"/>
</dbReference>
<dbReference type="Pfam" id="PF22694">
    <property type="entry name" value="CtpB_N-like"/>
    <property type="match status" value="1"/>
</dbReference>
<dbReference type="GO" id="GO:0007165">
    <property type="term" value="P:signal transduction"/>
    <property type="evidence" value="ECO:0007669"/>
    <property type="project" value="TreeGrafter"/>
</dbReference>
<accession>A0A2K8U1S6</accession>
<dbReference type="GO" id="GO:0030288">
    <property type="term" value="C:outer membrane-bounded periplasmic space"/>
    <property type="evidence" value="ECO:0007669"/>
    <property type="project" value="TreeGrafter"/>
</dbReference>
<dbReference type="CDD" id="cd07560">
    <property type="entry name" value="Peptidase_S41_CPP"/>
    <property type="match status" value="1"/>
</dbReference>
<keyword evidence="4 5" id="KW-0720">Serine protease</keyword>
<dbReference type="OrthoDB" id="9812068at2"/>
<keyword evidence="10" id="KW-1185">Reference proteome</keyword>
<dbReference type="GO" id="GO:0006508">
    <property type="term" value="P:proteolysis"/>
    <property type="evidence" value="ECO:0007669"/>
    <property type="project" value="UniProtKB-KW"/>
</dbReference>
<dbReference type="Gene3D" id="2.30.42.10">
    <property type="match status" value="1"/>
</dbReference>
<feature type="chain" id="PRO_5014700865" evidence="7">
    <location>
        <begin position="29"/>
        <end position="479"/>
    </location>
</feature>
<proteinExistence type="inferred from homology"/>
<dbReference type="SMART" id="SM00228">
    <property type="entry name" value="PDZ"/>
    <property type="match status" value="1"/>
</dbReference>
<feature type="region of interest" description="Disordered" evidence="6">
    <location>
        <begin position="419"/>
        <end position="451"/>
    </location>
</feature>
<dbReference type="PANTHER" id="PTHR32060">
    <property type="entry name" value="TAIL-SPECIFIC PROTEASE"/>
    <property type="match status" value="1"/>
</dbReference>
<evidence type="ECO:0000256" key="3">
    <source>
        <dbReference type="ARBA" id="ARBA00022801"/>
    </source>
</evidence>
<dbReference type="InterPro" id="IPR004447">
    <property type="entry name" value="Peptidase_S41A"/>
</dbReference>
<sequence>MPTPTYHRLLTWIGIVGAATACVGVALAEPPAGAAPAAAPAPVVAPAPAAEPAPVVAPAPAAVPTPAAEPSSTPAPAAADALPLDDLRTFAEVYERIKDDYVEGVKDKTLLESAIRGMLSGLDPHSSYLDKDEYREIQVGTTGEFGGLGIEVGIDDGFVKIISPIDDTPAQRAGLQAGDLITRIDDKPVKGLALNEAVNLMRGKPGTEIRLTIMRGSEGRPLEVKVQRDIIHVASVKSRTLEPGFGYLRLSQFQARTTEDMRTAIEALKKENKGEIKGLILDLRNNPGGVLNAAVGVSDAFITDGLIVYTQGRLPDSKLQFKAGPDDVLGGAPLVVLVNGGSASASEIVAGALQDHKRALIMGTQTFGKGSVQTIVPIDETTALKLTTARYYTPSGRSIQAQGIAPDVVLERGEFKPREESEVGSVKESDLRRHLDSPPPPDEAKADDKKKTLAAEDLQLAEALNVLKGLTILGRSKGN</sequence>
<dbReference type="InterPro" id="IPR001478">
    <property type="entry name" value="PDZ"/>
</dbReference>
<gene>
    <name evidence="9" type="ORF">THSYN_00135</name>
</gene>
<name>A0A2K8U1S6_9GAMM</name>
<dbReference type="CDD" id="cd06782">
    <property type="entry name" value="cpPDZ_CPP-like"/>
    <property type="match status" value="1"/>
</dbReference>
<dbReference type="FunFam" id="2.30.42.10:FF:000063">
    <property type="entry name" value="Peptidase, S41 family"/>
    <property type="match status" value="1"/>
</dbReference>
<evidence type="ECO:0000256" key="6">
    <source>
        <dbReference type="SAM" id="MobiDB-lite"/>
    </source>
</evidence>
<dbReference type="KEGG" id="tsy:THSYN_00135"/>
<evidence type="ECO:0000313" key="10">
    <source>
        <dbReference type="Proteomes" id="UP000232638"/>
    </source>
</evidence>
<dbReference type="InterPro" id="IPR029045">
    <property type="entry name" value="ClpP/crotonase-like_dom_sf"/>
</dbReference>
<keyword evidence="7" id="KW-0732">Signal</keyword>
<dbReference type="Pfam" id="PF03572">
    <property type="entry name" value="Peptidase_S41"/>
    <property type="match status" value="1"/>
</dbReference>
<dbReference type="InterPro" id="IPR055210">
    <property type="entry name" value="CtpA/B_N"/>
</dbReference>
<evidence type="ECO:0000259" key="8">
    <source>
        <dbReference type="PROSITE" id="PS50106"/>
    </source>
</evidence>
<dbReference type="FunFam" id="3.90.226.10:FF:000029">
    <property type="entry name" value="Peptidase, S41 family"/>
    <property type="match status" value="1"/>
</dbReference>
<evidence type="ECO:0000256" key="5">
    <source>
        <dbReference type="RuleBase" id="RU004404"/>
    </source>
</evidence>
<dbReference type="GO" id="GO:0004175">
    <property type="term" value="F:endopeptidase activity"/>
    <property type="evidence" value="ECO:0007669"/>
    <property type="project" value="TreeGrafter"/>
</dbReference>
<dbReference type="InterPro" id="IPR005151">
    <property type="entry name" value="Tail-specific_protease"/>
</dbReference>
<protein>
    <submittedName>
        <fullName evidence="9">Peptidase</fullName>
    </submittedName>
</protein>
<dbReference type="PANTHER" id="PTHR32060:SF30">
    <property type="entry name" value="CARBOXY-TERMINAL PROCESSING PROTEASE CTPA"/>
    <property type="match status" value="1"/>
</dbReference>
<evidence type="ECO:0000313" key="9">
    <source>
        <dbReference type="EMBL" id="AUB79522.1"/>
    </source>
</evidence>
<dbReference type="SMART" id="SM00245">
    <property type="entry name" value="TSPc"/>
    <property type="match status" value="1"/>
</dbReference>
<dbReference type="SUPFAM" id="SSF52096">
    <property type="entry name" value="ClpP/crotonase"/>
    <property type="match status" value="1"/>
</dbReference>
<keyword evidence="3 5" id="KW-0378">Hydrolase</keyword>
<feature type="region of interest" description="Disordered" evidence="6">
    <location>
        <begin position="61"/>
        <end position="80"/>
    </location>
</feature>
<keyword evidence="2 5" id="KW-0645">Protease</keyword>
<dbReference type="RefSeq" id="WP_100917343.1">
    <property type="nucleotide sequence ID" value="NZ_CP020370.1"/>
</dbReference>
<dbReference type="Gene3D" id="3.90.226.10">
    <property type="entry name" value="2-enoyl-CoA Hydratase, Chain A, domain 1"/>
    <property type="match status" value="1"/>
</dbReference>
<evidence type="ECO:0000256" key="1">
    <source>
        <dbReference type="ARBA" id="ARBA00009179"/>
    </source>
</evidence>
<dbReference type="InterPro" id="IPR036034">
    <property type="entry name" value="PDZ_sf"/>
</dbReference>
<dbReference type="AlphaFoldDB" id="A0A2K8U1S6"/>
<feature type="compositionally biased region" description="Low complexity" evidence="6">
    <location>
        <begin position="64"/>
        <end position="80"/>
    </location>
</feature>
<dbReference type="SUPFAM" id="SSF50156">
    <property type="entry name" value="PDZ domain-like"/>
    <property type="match status" value="1"/>
</dbReference>
<evidence type="ECO:0000256" key="7">
    <source>
        <dbReference type="SAM" id="SignalP"/>
    </source>
</evidence>
<dbReference type="Pfam" id="PF13180">
    <property type="entry name" value="PDZ_2"/>
    <property type="match status" value="1"/>
</dbReference>
<organism evidence="9 10">
    <name type="scientific">Candidatus Thiodictyon syntrophicum</name>
    <dbReference type="NCBI Taxonomy" id="1166950"/>
    <lineage>
        <taxon>Bacteria</taxon>
        <taxon>Pseudomonadati</taxon>
        <taxon>Pseudomonadota</taxon>
        <taxon>Gammaproteobacteria</taxon>
        <taxon>Chromatiales</taxon>
        <taxon>Chromatiaceae</taxon>
        <taxon>Thiodictyon</taxon>
    </lineage>
</organism>
<comment type="similarity">
    <text evidence="1 5">Belongs to the peptidase S41A family.</text>
</comment>
<dbReference type="NCBIfam" id="TIGR00225">
    <property type="entry name" value="prc"/>
    <property type="match status" value="1"/>
</dbReference>
<reference evidence="9 10" key="1">
    <citation type="submission" date="2017-03" db="EMBL/GenBank/DDBJ databases">
        <title>Complete genome sequence of Candidatus 'Thiodictyon syntrophicum' sp. nov. strain Cad16T, a photolithoautotroph purple sulfur bacterium isolated from an alpine meromictic lake.</title>
        <authorList>
            <person name="Luedin S.M."/>
            <person name="Pothier J.F."/>
            <person name="Danza F."/>
            <person name="Storelli N."/>
            <person name="Wittwer M."/>
            <person name="Tonolla M."/>
        </authorList>
    </citation>
    <scope>NUCLEOTIDE SEQUENCE [LARGE SCALE GENOMIC DNA]</scope>
    <source>
        <strain evidence="9 10">Cad16T</strain>
    </source>
</reference>
<evidence type="ECO:0000256" key="2">
    <source>
        <dbReference type="ARBA" id="ARBA00022670"/>
    </source>
</evidence>